<dbReference type="OrthoDB" id="5516291at2"/>
<name>A0A3A8QDR1_9BACT</name>
<comment type="caution">
    <text evidence="2">The sequence shown here is derived from an EMBL/GenBank/DDBJ whole genome shotgun (WGS) entry which is preliminary data.</text>
</comment>
<dbReference type="InterPro" id="IPR032557">
    <property type="entry name" value="DUF4935"/>
</dbReference>
<protein>
    <recommendedName>
        <fullName evidence="1">DUF4935 domain-containing protein</fullName>
    </recommendedName>
</protein>
<dbReference type="AlphaFoldDB" id="A0A3A8QDR1"/>
<reference evidence="3" key="1">
    <citation type="submission" date="2018-09" db="EMBL/GenBank/DDBJ databases">
        <authorList>
            <person name="Livingstone P.G."/>
            <person name="Whitworth D.E."/>
        </authorList>
    </citation>
    <scope>NUCLEOTIDE SEQUENCE [LARGE SCALE GENOMIC DNA]</scope>
    <source>
        <strain evidence="3">AB047A</strain>
    </source>
</reference>
<evidence type="ECO:0000313" key="2">
    <source>
        <dbReference type="EMBL" id="RKH66813.1"/>
    </source>
</evidence>
<keyword evidence="3" id="KW-1185">Reference proteome</keyword>
<organism evidence="2 3">
    <name type="scientific">Corallococcus interemptor</name>
    <dbReference type="NCBI Taxonomy" id="2316720"/>
    <lineage>
        <taxon>Bacteria</taxon>
        <taxon>Pseudomonadati</taxon>
        <taxon>Myxococcota</taxon>
        <taxon>Myxococcia</taxon>
        <taxon>Myxococcales</taxon>
        <taxon>Cystobacterineae</taxon>
        <taxon>Myxococcaceae</taxon>
        <taxon>Corallococcus</taxon>
    </lineage>
</organism>
<feature type="domain" description="DUF4935" evidence="1">
    <location>
        <begin position="3"/>
        <end position="174"/>
    </location>
</feature>
<dbReference type="RefSeq" id="WP_121770544.1">
    <property type="nucleotide sequence ID" value="NZ_RAWM01000057.1"/>
</dbReference>
<proteinExistence type="predicted"/>
<sequence>MRVFVETNFVLEMAFEHAQSQACEGLVRHAEAGDIQLVIPAFCFIEPADTLRRRIHAHKELQGRLEEEQRSRRDTASFTEAQDLAWNVVIGSLVKSTQDARSRVRSIRARLLKCAEVVPVSGDVITRAASFQQENIDLHFPDAVVLASVMARLTEDADPARRPSVFLNRNTTDFSTGAIKRVLKERYCKLITRFDDGLGAVRAGLRATPS</sequence>
<evidence type="ECO:0000259" key="1">
    <source>
        <dbReference type="Pfam" id="PF16289"/>
    </source>
</evidence>
<gene>
    <name evidence="2" type="ORF">D7X96_20825</name>
</gene>
<accession>A0A3A8QDR1</accession>
<dbReference type="Proteomes" id="UP000282656">
    <property type="component" value="Unassembled WGS sequence"/>
</dbReference>
<dbReference type="EMBL" id="RAWM01000057">
    <property type="protein sequence ID" value="RKH66813.1"/>
    <property type="molecule type" value="Genomic_DNA"/>
</dbReference>
<dbReference type="Pfam" id="PF16289">
    <property type="entry name" value="PIN_12"/>
    <property type="match status" value="1"/>
</dbReference>
<evidence type="ECO:0000313" key="3">
    <source>
        <dbReference type="Proteomes" id="UP000282656"/>
    </source>
</evidence>